<dbReference type="SUPFAM" id="SSF49384">
    <property type="entry name" value="Carbohydrate-binding domain"/>
    <property type="match status" value="1"/>
</dbReference>
<evidence type="ECO:0000313" key="3">
    <source>
        <dbReference type="EMBL" id="OGZ01726.1"/>
    </source>
</evidence>
<keyword evidence="1" id="KW-0472">Membrane</keyword>
<accession>A0A1G2CJZ7</accession>
<dbReference type="EMBL" id="MHLC01000005">
    <property type="protein sequence ID" value="OGZ01726.1"/>
    <property type="molecule type" value="Genomic_DNA"/>
</dbReference>
<evidence type="ECO:0000256" key="1">
    <source>
        <dbReference type="SAM" id="Phobius"/>
    </source>
</evidence>
<evidence type="ECO:0000313" key="4">
    <source>
        <dbReference type="Proteomes" id="UP000178495"/>
    </source>
</evidence>
<organism evidence="3 4">
    <name type="scientific">Candidatus Liptonbacteria bacterium RIFCSPLOWO2_01_FULL_56_20</name>
    <dbReference type="NCBI Taxonomy" id="1798652"/>
    <lineage>
        <taxon>Bacteria</taxon>
        <taxon>Candidatus Liptoniibacteriota</taxon>
    </lineage>
</organism>
<dbReference type="Proteomes" id="UP000178495">
    <property type="component" value="Unassembled WGS sequence"/>
</dbReference>
<name>A0A1G2CJZ7_9BACT</name>
<evidence type="ECO:0000256" key="2">
    <source>
        <dbReference type="SAM" id="SignalP"/>
    </source>
</evidence>
<keyword evidence="2" id="KW-0732">Signal</keyword>
<evidence type="ECO:0008006" key="5">
    <source>
        <dbReference type="Google" id="ProtNLM"/>
    </source>
</evidence>
<feature type="signal peptide" evidence="2">
    <location>
        <begin position="1"/>
        <end position="26"/>
    </location>
</feature>
<dbReference type="Gene3D" id="2.60.40.680">
    <property type="match status" value="1"/>
</dbReference>
<reference evidence="3 4" key="1">
    <citation type="journal article" date="2016" name="Nat. Commun.">
        <title>Thousands of microbial genomes shed light on interconnected biogeochemical processes in an aquifer system.</title>
        <authorList>
            <person name="Anantharaman K."/>
            <person name="Brown C.T."/>
            <person name="Hug L.A."/>
            <person name="Sharon I."/>
            <person name="Castelle C.J."/>
            <person name="Probst A.J."/>
            <person name="Thomas B.C."/>
            <person name="Singh A."/>
            <person name="Wilkins M.J."/>
            <person name="Karaoz U."/>
            <person name="Brodie E.L."/>
            <person name="Williams K.H."/>
            <person name="Hubbard S.S."/>
            <person name="Banfield J.F."/>
        </authorList>
    </citation>
    <scope>NUCLEOTIDE SEQUENCE [LARGE SCALE GENOMIC DNA]</scope>
</reference>
<keyword evidence="1" id="KW-0812">Transmembrane</keyword>
<gene>
    <name evidence="3" type="ORF">A3A43_00950</name>
</gene>
<dbReference type="AlphaFoldDB" id="A0A1G2CJZ7"/>
<proteinExistence type="predicted"/>
<comment type="caution">
    <text evidence="3">The sequence shown here is derived from an EMBL/GenBank/DDBJ whole genome shotgun (WGS) entry which is preliminary data.</text>
</comment>
<protein>
    <recommendedName>
        <fullName evidence="5">Cohesin domain-containing protein</fullName>
    </recommendedName>
</protein>
<dbReference type="GO" id="GO:0030246">
    <property type="term" value="F:carbohydrate binding"/>
    <property type="evidence" value="ECO:0007669"/>
    <property type="project" value="InterPro"/>
</dbReference>
<dbReference type="InterPro" id="IPR008965">
    <property type="entry name" value="CBM2/CBM3_carb-bd_dom_sf"/>
</dbReference>
<feature type="chain" id="PRO_5009582336" description="Cohesin domain-containing protein" evidence="2">
    <location>
        <begin position="27"/>
        <end position="300"/>
    </location>
</feature>
<sequence length="300" mass="32332">MIRNRMAKYLLPVFLFLFFTVGGASAAPPVIYFAVAEPPVLGSEFTAKILIDADEPLNAYRFVLRYPSQTLAVTRIDNSRSIVDVSPAVPMDDNGRISFSGGSLAPFKGTGGELLSVRFKAERAGEAELGFDEAAAYAADGKGTEVIPQVQTILLRIAQAAPTGIESAPVPPAVDDAPPEIRSLAILSDPFNPEQKILSFLVADPGSGIQTTRARTRTWASWSDWQTMETASVALSSAVWAVEFTVVDNSGNTTKRTVYDWPTFAKRIAIPAILAAIVIILAALVMNKARKLRAAYNRSK</sequence>
<dbReference type="CDD" id="cd08547">
    <property type="entry name" value="Type_II_cohesin"/>
    <property type="match status" value="1"/>
</dbReference>
<keyword evidence="1" id="KW-1133">Transmembrane helix</keyword>
<feature type="transmembrane region" description="Helical" evidence="1">
    <location>
        <begin position="268"/>
        <end position="286"/>
    </location>
</feature>
<dbReference type="STRING" id="1798652.A3A43_00950"/>